<dbReference type="EMBL" id="GBXM01075137">
    <property type="protein sequence ID" value="JAH33440.1"/>
    <property type="molecule type" value="Transcribed_RNA"/>
</dbReference>
<reference evidence="1" key="2">
    <citation type="journal article" date="2015" name="Fish Shellfish Immunol.">
        <title>Early steps in the European eel (Anguilla anguilla)-Vibrio vulnificus interaction in the gills: Role of the RtxA13 toxin.</title>
        <authorList>
            <person name="Callol A."/>
            <person name="Pajuelo D."/>
            <person name="Ebbesson L."/>
            <person name="Teles M."/>
            <person name="MacKenzie S."/>
            <person name="Amaro C."/>
        </authorList>
    </citation>
    <scope>NUCLEOTIDE SEQUENCE</scope>
</reference>
<accession>A0A0E9RYI7</accession>
<dbReference type="AlphaFoldDB" id="A0A0E9RYI7"/>
<protein>
    <submittedName>
        <fullName evidence="1">Uncharacterized protein</fullName>
    </submittedName>
</protein>
<reference evidence="1" key="1">
    <citation type="submission" date="2014-11" db="EMBL/GenBank/DDBJ databases">
        <authorList>
            <person name="Amaro Gonzalez C."/>
        </authorList>
    </citation>
    <scope>NUCLEOTIDE SEQUENCE</scope>
</reference>
<sequence>MQLGPSISTAWRIYTKSSCSQNCWSRYKMFAHCTQVAFLFCVFFLC</sequence>
<organism evidence="1">
    <name type="scientific">Anguilla anguilla</name>
    <name type="common">European freshwater eel</name>
    <name type="synonym">Muraena anguilla</name>
    <dbReference type="NCBI Taxonomy" id="7936"/>
    <lineage>
        <taxon>Eukaryota</taxon>
        <taxon>Metazoa</taxon>
        <taxon>Chordata</taxon>
        <taxon>Craniata</taxon>
        <taxon>Vertebrata</taxon>
        <taxon>Euteleostomi</taxon>
        <taxon>Actinopterygii</taxon>
        <taxon>Neopterygii</taxon>
        <taxon>Teleostei</taxon>
        <taxon>Anguilliformes</taxon>
        <taxon>Anguillidae</taxon>
        <taxon>Anguilla</taxon>
    </lineage>
</organism>
<evidence type="ECO:0000313" key="1">
    <source>
        <dbReference type="EMBL" id="JAH33440.1"/>
    </source>
</evidence>
<proteinExistence type="predicted"/>
<name>A0A0E9RYI7_ANGAN</name>